<proteinExistence type="predicted"/>
<dbReference type="GO" id="GO:0000911">
    <property type="term" value="P:cytokinesis by cell plate formation"/>
    <property type="evidence" value="ECO:0007669"/>
    <property type="project" value="InterPro"/>
</dbReference>
<organism evidence="1 2">
    <name type="scientific">Arabidopsis thaliana</name>
    <name type="common">Mouse-ear cress</name>
    <dbReference type="NCBI Taxonomy" id="3702"/>
    <lineage>
        <taxon>Eukaryota</taxon>
        <taxon>Viridiplantae</taxon>
        <taxon>Streptophyta</taxon>
        <taxon>Embryophyta</taxon>
        <taxon>Tracheophyta</taxon>
        <taxon>Spermatophyta</taxon>
        <taxon>Magnoliopsida</taxon>
        <taxon>eudicotyledons</taxon>
        <taxon>Gunneridae</taxon>
        <taxon>Pentapetalae</taxon>
        <taxon>rosids</taxon>
        <taxon>malvids</taxon>
        <taxon>Brassicales</taxon>
        <taxon>Brassicaceae</taxon>
        <taxon>Camelineae</taxon>
        <taxon>Arabidopsis</taxon>
    </lineage>
</organism>
<reference evidence="1 2" key="1">
    <citation type="submission" date="2019-11" db="EMBL/GenBank/DDBJ databases">
        <authorList>
            <person name="Jiao W.-B."/>
            <person name="Schneeberger K."/>
        </authorList>
    </citation>
    <scope>NUCLEOTIDE SEQUENCE [LARGE SCALE GENOMIC DNA]</scope>
    <source>
        <strain evidence="2">cv. An-1</strain>
    </source>
</reference>
<dbReference type="EMBL" id="CACRSJ010000109">
    <property type="protein sequence ID" value="VYS62030.1"/>
    <property type="molecule type" value="Genomic_DNA"/>
</dbReference>
<dbReference type="InterPro" id="IPR040321">
    <property type="entry name" value="SCD2-like"/>
</dbReference>
<dbReference type="PANTHER" id="PTHR31762:SF10">
    <property type="entry name" value="FAS-BINDING FACTOR-LIKE PROTEIN"/>
    <property type="match status" value="1"/>
</dbReference>
<gene>
    <name evidence="1" type="ORF">AN1_LOCUS17458</name>
</gene>
<dbReference type="Proteomes" id="UP000426265">
    <property type="component" value="Unassembled WGS sequence"/>
</dbReference>
<dbReference type="AlphaFoldDB" id="A0A654FME3"/>
<dbReference type="PANTHER" id="PTHR31762">
    <property type="entry name" value="FAS-BINDING FACTOR-LIKE PROTEIN"/>
    <property type="match status" value="1"/>
</dbReference>
<protein>
    <submittedName>
        <fullName evidence="1">Uncharacterized protein</fullName>
    </submittedName>
</protein>
<evidence type="ECO:0000313" key="1">
    <source>
        <dbReference type="EMBL" id="VYS62030.1"/>
    </source>
</evidence>
<accession>A0A654FME3</accession>
<name>A0A654FME3_ARATH</name>
<sequence>MPLRLAEDKCEESDARAKQLEKQAALRVASQNHGGRRVDVLALHTEAEIAREEATSSLEHLHKVEFELNSLKTVTSRLILTREEIVR</sequence>
<evidence type="ECO:0000313" key="2">
    <source>
        <dbReference type="Proteomes" id="UP000426265"/>
    </source>
</evidence>